<dbReference type="AlphaFoldDB" id="A0A1G9S8Q9"/>
<evidence type="ECO:0000313" key="1">
    <source>
        <dbReference type="EMBL" id="SDM31844.1"/>
    </source>
</evidence>
<proteinExistence type="predicted"/>
<dbReference type="RefSeq" id="WP_143022420.1">
    <property type="nucleotide sequence ID" value="NZ_FNFB01000053.1"/>
</dbReference>
<dbReference type="STRING" id="683260.SAMN05421874_15330"/>
<keyword evidence="2" id="KW-1185">Reference proteome</keyword>
<dbReference type="OrthoDB" id="3436874at2"/>
<protein>
    <submittedName>
        <fullName evidence="1">Uncharacterized protein</fullName>
    </submittedName>
</protein>
<dbReference type="Proteomes" id="UP000198683">
    <property type="component" value="Unassembled WGS sequence"/>
</dbReference>
<reference evidence="1 2" key="1">
    <citation type="submission" date="2016-10" db="EMBL/GenBank/DDBJ databases">
        <authorList>
            <person name="de Groot N.N."/>
        </authorList>
    </citation>
    <scope>NUCLEOTIDE SEQUENCE [LARGE SCALE GENOMIC DNA]</scope>
    <source>
        <strain evidence="1 2">CGMCC 4.5681</strain>
    </source>
</reference>
<gene>
    <name evidence="1" type="ORF">SAMN05421874_15330</name>
</gene>
<sequence length="108" mass="12222">MTETPNPRFYDYVTPITVSRNDSYESKTTNPKRRAALHDQRGRLLGHVWTDDHQAAGFTRIADPEPDMAYVRGYVNRILTDAYKAGIPASELLDPALYAPDFVLRIAP</sequence>
<evidence type="ECO:0000313" key="2">
    <source>
        <dbReference type="Proteomes" id="UP000198683"/>
    </source>
</evidence>
<dbReference type="EMBL" id="FNFB01000053">
    <property type="protein sequence ID" value="SDM31844.1"/>
    <property type="molecule type" value="Genomic_DNA"/>
</dbReference>
<accession>A0A1G9S8Q9</accession>
<organism evidence="1 2">
    <name type="scientific">Nonomuraea maritima</name>
    <dbReference type="NCBI Taxonomy" id="683260"/>
    <lineage>
        <taxon>Bacteria</taxon>
        <taxon>Bacillati</taxon>
        <taxon>Actinomycetota</taxon>
        <taxon>Actinomycetes</taxon>
        <taxon>Streptosporangiales</taxon>
        <taxon>Streptosporangiaceae</taxon>
        <taxon>Nonomuraea</taxon>
    </lineage>
</organism>
<name>A0A1G9S8Q9_9ACTN</name>